<dbReference type="RefSeq" id="WP_226541513.1">
    <property type="nucleotide sequence ID" value="NZ_CP129013.1"/>
</dbReference>
<protein>
    <submittedName>
        <fullName evidence="1">Uncharacterized protein</fullName>
    </submittedName>
</protein>
<dbReference type="EMBL" id="CP129013">
    <property type="protein sequence ID" value="WLR41671.1"/>
    <property type="molecule type" value="Genomic_DNA"/>
</dbReference>
<keyword evidence="2" id="KW-1185">Reference proteome</keyword>
<evidence type="ECO:0000313" key="2">
    <source>
        <dbReference type="Proteomes" id="UP001197974"/>
    </source>
</evidence>
<accession>A0ABY9JVG4</accession>
<dbReference type="Proteomes" id="UP001197974">
    <property type="component" value="Chromosome"/>
</dbReference>
<evidence type="ECO:0000313" key="1">
    <source>
        <dbReference type="EMBL" id="WLR41671.1"/>
    </source>
</evidence>
<reference evidence="1 2" key="1">
    <citation type="submission" date="2023-06" db="EMBL/GenBank/DDBJ databases">
        <title>Five Gram-positive bacteria isolated from mangrove sediments in Shenzhen, Guangdong, China.</title>
        <authorList>
            <person name="Yu S."/>
            <person name="Zheng W."/>
            <person name="Huang Y."/>
        </authorList>
    </citation>
    <scope>NUCLEOTIDE SEQUENCE [LARGE SCALE GENOMIC DNA]</scope>
    <source>
        <strain evidence="1 2">SaN35-3</strain>
    </source>
</reference>
<name>A0ABY9JVG4_9BACI</name>
<gene>
    <name evidence="1" type="ORF">LC087_12435</name>
</gene>
<sequence length="53" mass="6288">MKKNEYEMERNVIYNAIVNANRKKNSRIIPLFNESAERVTEDVLNDRKELFGS</sequence>
<organism evidence="1 2">
    <name type="scientific">Bacillus carboniphilus</name>
    <dbReference type="NCBI Taxonomy" id="86663"/>
    <lineage>
        <taxon>Bacteria</taxon>
        <taxon>Bacillati</taxon>
        <taxon>Bacillota</taxon>
        <taxon>Bacilli</taxon>
        <taxon>Bacillales</taxon>
        <taxon>Bacillaceae</taxon>
        <taxon>Bacillus</taxon>
    </lineage>
</organism>
<proteinExistence type="predicted"/>